<dbReference type="InterPro" id="IPR013785">
    <property type="entry name" value="Aldolase_TIM"/>
</dbReference>
<dbReference type="OrthoDB" id="9803573at2"/>
<evidence type="ECO:0000256" key="1">
    <source>
        <dbReference type="ARBA" id="ARBA00004689"/>
    </source>
</evidence>
<dbReference type="Pfam" id="PF08502">
    <property type="entry name" value="LeuA_dimer"/>
    <property type="match status" value="1"/>
</dbReference>
<dbReference type="InterPro" id="IPR036230">
    <property type="entry name" value="LeuA_allosteric_dom_sf"/>
</dbReference>
<comment type="catalytic activity">
    <reaction evidence="11">
        <text>3-methyl-2-oxobutanoate + acetyl-CoA + H2O = (2S)-2-isopropylmalate + CoA + H(+)</text>
        <dbReference type="Rhea" id="RHEA:21524"/>
        <dbReference type="ChEBI" id="CHEBI:1178"/>
        <dbReference type="ChEBI" id="CHEBI:11851"/>
        <dbReference type="ChEBI" id="CHEBI:15377"/>
        <dbReference type="ChEBI" id="CHEBI:15378"/>
        <dbReference type="ChEBI" id="CHEBI:57287"/>
        <dbReference type="ChEBI" id="CHEBI:57288"/>
        <dbReference type="EC" id="2.3.3.13"/>
    </reaction>
</comment>
<dbReference type="Pfam" id="PF00682">
    <property type="entry name" value="HMGL-like"/>
    <property type="match status" value="1"/>
</dbReference>
<dbReference type="Pfam" id="PF22617">
    <property type="entry name" value="HCS_D2"/>
    <property type="match status" value="1"/>
</dbReference>
<feature type="binding site" evidence="11">
    <location>
        <position position="203"/>
    </location>
    <ligand>
        <name>Mn(2+)</name>
        <dbReference type="ChEBI" id="CHEBI:29035"/>
    </ligand>
</feature>
<evidence type="ECO:0000256" key="6">
    <source>
        <dbReference type="ARBA" id="ARBA00022605"/>
    </source>
</evidence>
<dbReference type="Proteomes" id="UP000031121">
    <property type="component" value="Chromosome"/>
</dbReference>
<dbReference type="CDD" id="cd07940">
    <property type="entry name" value="DRE_TIM_IPMS"/>
    <property type="match status" value="1"/>
</dbReference>
<dbReference type="PROSITE" id="PS00815">
    <property type="entry name" value="AIPM_HOMOCIT_SYNTH_1"/>
    <property type="match status" value="1"/>
</dbReference>
<comment type="pathway">
    <text evidence="1 11">Amino-acid biosynthesis; L-leucine biosynthesis; L-leucine from 3-methyl-2-oxobutanoate: step 1/4.</text>
</comment>
<keyword evidence="9 11" id="KW-0464">Manganese</keyword>
<dbReference type="GO" id="GO:0005737">
    <property type="term" value="C:cytoplasm"/>
    <property type="evidence" value="ECO:0007669"/>
    <property type="project" value="UniProtKB-UniRule"/>
</dbReference>
<dbReference type="EC" id="2.3.3.13" evidence="3 11"/>
<dbReference type="EMBL" id="CP009302">
    <property type="protein sequence ID" value="AJC11992.1"/>
    <property type="molecule type" value="Genomic_DNA"/>
</dbReference>
<feature type="binding site" evidence="11">
    <location>
        <position position="14"/>
    </location>
    <ligand>
        <name>Mn(2+)</name>
        <dbReference type="ChEBI" id="CHEBI:29035"/>
    </ligand>
</feature>
<dbReference type="UniPathway" id="UPA00048">
    <property type="reaction ID" value="UER00070"/>
</dbReference>
<dbReference type="GO" id="GO:0030145">
    <property type="term" value="F:manganese ion binding"/>
    <property type="evidence" value="ECO:0007669"/>
    <property type="project" value="UniProtKB-UniRule"/>
</dbReference>
<comment type="subunit">
    <text evidence="11">Homodimer.</text>
</comment>
<gene>
    <name evidence="11" type="primary">leuA</name>
    <name evidence="13" type="ORF">JI75_04210</name>
</gene>
<keyword evidence="7 11" id="KW-0808">Transferase</keyword>
<dbReference type="FunFam" id="3.20.20.70:FF:000010">
    <property type="entry name" value="2-isopropylmalate synthase"/>
    <property type="match status" value="1"/>
</dbReference>
<dbReference type="SMART" id="SM00917">
    <property type="entry name" value="LeuA_dimer"/>
    <property type="match status" value="1"/>
</dbReference>
<name>A0A0A8BA32_9ACTN</name>
<dbReference type="GO" id="GO:0003985">
    <property type="term" value="F:acetyl-CoA C-acetyltransferase activity"/>
    <property type="evidence" value="ECO:0007669"/>
    <property type="project" value="UniProtKB-UniRule"/>
</dbReference>
<feature type="region of interest" description="Regulatory domain" evidence="11">
    <location>
        <begin position="392"/>
        <end position="507"/>
    </location>
</feature>
<evidence type="ECO:0000256" key="10">
    <source>
        <dbReference type="ARBA" id="ARBA00023304"/>
    </source>
</evidence>
<dbReference type="Gene3D" id="1.10.238.260">
    <property type="match status" value="1"/>
</dbReference>
<feature type="domain" description="Pyruvate carboxyltransferase" evidence="12">
    <location>
        <begin position="5"/>
        <end position="268"/>
    </location>
</feature>
<reference evidence="14" key="1">
    <citation type="submission" date="2014-08" db="EMBL/GenBank/DDBJ databases">
        <title>Coriobacteriaceae sp. complete genome.</title>
        <authorList>
            <person name="Looft T."/>
            <person name="Bayles D.O."/>
            <person name="Stanton T.B."/>
        </authorList>
    </citation>
    <scope>NUCLEOTIDE SEQUENCE [LARGE SCALE GENOMIC DNA]</scope>
    <source>
        <strain evidence="14">68-1-3</strain>
    </source>
</reference>
<evidence type="ECO:0000256" key="2">
    <source>
        <dbReference type="ARBA" id="ARBA00009396"/>
    </source>
</evidence>
<dbReference type="NCBIfam" id="NF002086">
    <property type="entry name" value="PRK00915.1-3"/>
    <property type="match status" value="1"/>
</dbReference>
<dbReference type="NCBIfam" id="TIGR00973">
    <property type="entry name" value="leuA_bact"/>
    <property type="match status" value="1"/>
</dbReference>
<evidence type="ECO:0000313" key="14">
    <source>
        <dbReference type="Proteomes" id="UP000031121"/>
    </source>
</evidence>
<evidence type="ECO:0000256" key="7">
    <source>
        <dbReference type="ARBA" id="ARBA00022679"/>
    </source>
</evidence>
<evidence type="ECO:0000313" key="13">
    <source>
        <dbReference type="EMBL" id="AJC11992.1"/>
    </source>
</evidence>
<feature type="binding site" evidence="11">
    <location>
        <position position="205"/>
    </location>
    <ligand>
        <name>Mn(2+)</name>
        <dbReference type="ChEBI" id="CHEBI:29035"/>
    </ligand>
</feature>
<proteinExistence type="inferred from homology"/>
<evidence type="ECO:0000256" key="11">
    <source>
        <dbReference type="HAMAP-Rule" id="MF_01025"/>
    </source>
</evidence>
<evidence type="ECO:0000256" key="4">
    <source>
        <dbReference type="ARBA" id="ARBA00018198"/>
    </source>
</evidence>
<dbReference type="RefSeq" id="WP_039688977.1">
    <property type="nucleotide sequence ID" value="NZ_CP009302.1"/>
</dbReference>
<dbReference type="SUPFAM" id="SSF110921">
    <property type="entry name" value="2-isopropylmalate synthase LeuA, allosteric (dimerisation) domain"/>
    <property type="match status" value="1"/>
</dbReference>
<protein>
    <recommendedName>
        <fullName evidence="4 11">2-isopropylmalate synthase</fullName>
        <ecNumber evidence="3 11">2.3.3.13</ecNumber>
    </recommendedName>
    <alternativeName>
        <fullName evidence="11">Alpha-IPM synthase</fullName>
    </alternativeName>
    <alternativeName>
        <fullName evidence="11">Alpha-isopropylmalate synthase</fullName>
    </alternativeName>
</protein>
<comment type="similarity">
    <text evidence="2 11">Belongs to the alpha-IPM synthase/homocitrate synthase family. LeuA type 1 subfamily.</text>
</comment>
<evidence type="ECO:0000256" key="8">
    <source>
        <dbReference type="ARBA" id="ARBA00022723"/>
    </source>
</evidence>
<organism evidence="13 14">
    <name type="scientific">Berryella intestinalis</name>
    <dbReference type="NCBI Taxonomy" id="1531429"/>
    <lineage>
        <taxon>Bacteria</taxon>
        <taxon>Bacillati</taxon>
        <taxon>Actinomycetota</taxon>
        <taxon>Coriobacteriia</taxon>
        <taxon>Eggerthellales</taxon>
        <taxon>Eggerthellaceae</taxon>
        <taxon>Berryella</taxon>
    </lineage>
</organism>
<evidence type="ECO:0000259" key="12">
    <source>
        <dbReference type="PROSITE" id="PS50991"/>
    </source>
</evidence>
<keyword evidence="8 11" id="KW-0479">Metal-binding</keyword>
<feature type="binding site" evidence="11">
    <location>
        <position position="239"/>
    </location>
    <ligand>
        <name>Mn(2+)</name>
        <dbReference type="ChEBI" id="CHEBI:29035"/>
    </ligand>
</feature>
<dbReference type="InterPro" id="IPR002034">
    <property type="entry name" value="AIPM/Hcit_synth_CS"/>
</dbReference>
<sequence>MTRKIKIFDTTLRDGEQSPGASMNTEEKLVVARELLRLNVDVIEAGFPISSPGDFESVRRIAELAGDNATVCALTRAVKKDIDSAADALKYAKRPRIHTGIGVSPSHIHDKLKMTEDQVVERAIECVSYAKQFVDDVEFYAEDAGRSDYDFLVRVIQAVVDAGATVVNIPDTTGFSLPEEYGRRIKYLRDNVRGIENVDISVHCHNDLGMATALAMAGVRNGATQIECTINGLGERAGNTAMEEVVMAIRMHGEELDAHTDVNTREFVKASRLVSSITGMNVQANKAIVGANAFAHSSGIHQDGVLKQRSTYEIIDPEEVGAGQSKIILTARSGHAALKHRLIELGYEFEKDELDKIYEAFLDLADKKKEVFDEDLESLVNEREREAAALYSIVSVQVSSGYPLIPTATVTLKDPNGIDTTVCTCGVGPIDAVFKAVNQIIRVDNELSEFSVQSVTRGLAALGEVTVRVAASDGRIFAGRGADGDIIVSSAKAYVNALNRLLSDRKN</sequence>
<dbReference type="InterPro" id="IPR005671">
    <property type="entry name" value="LeuA_bact_synth"/>
</dbReference>
<dbReference type="PANTHER" id="PTHR10277:SF9">
    <property type="entry name" value="2-ISOPROPYLMALATE SYNTHASE 1, CHLOROPLASTIC-RELATED"/>
    <property type="match status" value="1"/>
</dbReference>
<dbReference type="HOGENOM" id="CLU_022158_0_1_11"/>
<dbReference type="InterPro" id="IPR013709">
    <property type="entry name" value="2-isopropylmalate_synth_dimer"/>
</dbReference>
<dbReference type="AlphaFoldDB" id="A0A0A8BA32"/>
<evidence type="ECO:0000256" key="5">
    <source>
        <dbReference type="ARBA" id="ARBA00022430"/>
    </source>
</evidence>
<keyword evidence="5 11" id="KW-0432">Leucine biosynthesis</keyword>
<accession>A0A0A8BA32</accession>
<keyword evidence="6 11" id="KW-0028">Amino-acid biosynthesis</keyword>
<dbReference type="InterPro" id="IPR000891">
    <property type="entry name" value="PYR_CT"/>
</dbReference>
<dbReference type="PROSITE" id="PS00816">
    <property type="entry name" value="AIPM_HOMOCIT_SYNTH_2"/>
    <property type="match status" value="1"/>
</dbReference>
<dbReference type="InterPro" id="IPR054691">
    <property type="entry name" value="LeuA/HCS_post-cat"/>
</dbReference>
<comment type="cofactor">
    <cofactor evidence="11">
        <name>Mn(2+)</name>
        <dbReference type="ChEBI" id="CHEBI:29035"/>
    </cofactor>
</comment>
<dbReference type="PANTHER" id="PTHR10277">
    <property type="entry name" value="HOMOCITRATE SYNTHASE-RELATED"/>
    <property type="match status" value="1"/>
</dbReference>
<dbReference type="SUPFAM" id="SSF51569">
    <property type="entry name" value="Aldolase"/>
    <property type="match status" value="1"/>
</dbReference>
<evidence type="ECO:0000256" key="3">
    <source>
        <dbReference type="ARBA" id="ARBA00012973"/>
    </source>
</evidence>
<dbReference type="FunFam" id="1.10.238.260:FF:000001">
    <property type="entry name" value="2-isopropylmalate synthase"/>
    <property type="match status" value="1"/>
</dbReference>
<evidence type="ECO:0000256" key="9">
    <source>
        <dbReference type="ARBA" id="ARBA00023211"/>
    </source>
</evidence>
<comment type="function">
    <text evidence="11">Catalyzes the condensation of the acetyl group of acetyl-CoA with 3-methyl-2-oxobutanoate (2-ketoisovalerate) to form 3-carboxy-3-hydroxy-4-methylpentanoate (2-isopropylmalate).</text>
</comment>
<reference evidence="13 14" key="2">
    <citation type="journal article" date="2015" name="Genome Announc.">
        <title>Complete Genome Sequence of Coriobacteriaceae Strain 68-1-3, a Novel Mucus-Degrading Isolate from the Swine Intestinal Tract.</title>
        <authorList>
            <person name="Looft T."/>
            <person name="Bayles D.O."/>
            <person name="Alt D.P."/>
            <person name="Stanton T.B."/>
        </authorList>
    </citation>
    <scope>NUCLEOTIDE SEQUENCE [LARGE SCALE GENOMIC DNA]</scope>
    <source>
        <strain evidence="13 14">68-1-3</strain>
    </source>
</reference>
<dbReference type="STRING" id="1531429.JI75_04210"/>
<keyword evidence="14" id="KW-1185">Reference proteome</keyword>
<dbReference type="Gene3D" id="3.30.160.270">
    <property type="match status" value="1"/>
</dbReference>
<dbReference type="PROSITE" id="PS50991">
    <property type="entry name" value="PYR_CT"/>
    <property type="match status" value="1"/>
</dbReference>
<dbReference type="GO" id="GO:0003852">
    <property type="term" value="F:2-isopropylmalate synthase activity"/>
    <property type="evidence" value="ECO:0007669"/>
    <property type="project" value="UniProtKB-UniRule"/>
</dbReference>
<dbReference type="Gene3D" id="3.20.20.70">
    <property type="entry name" value="Aldolase class I"/>
    <property type="match status" value="1"/>
</dbReference>
<dbReference type="KEGG" id="cbac:JI75_04210"/>
<keyword evidence="11" id="KW-0963">Cytoplasm</keyword>
<keyword evidence="10 11" id="KW-0100">Branched-chain amino acid biosynthesis</keyword>
<dbReference type="GO" id="GO:0009098">
    <property type="term" value="P:L-leucine biosynthetic process"/>
    <property type="evidence" value="ECO:0007669"/>
    <property type="project" value="UniProtKB-UniRule"/>
</dbReference>
<dbReference type="InterPro" id="IPR050073">
    <property type="entry name" value="2-IPM_HCS-like"/>
</dbReference>
<dbReference type="HAMAP" id="MF_01025">
    <property type="entry name" value="LeuA_type1"/>
    <property type="match status" value="1"/>
</dbReference>